<sequence>MLELRMKRLGGIERNGEVNALQIGTSQKLQSREYTGIGGIVKINHRYITWQLDTGSGFNVISEQLAKELGFKEDEEESAVLFSENGTKNTSQSIKNVPLEFSGLKTTADLYNMASGRIICY</sequence>
<dbReference type="Proteomes" id="UP000187283">
    <property type="component" value="Unassembled WGS sequence"/>
</dbReference>
<protein>
    <submittedName>
        <fullName evidence="1">Uncharacterized protein</fullName>
    </submittedName>
</protein>
<dbReference type="AlphaFoldDB" id="A0A1R1XZN9"/>
<dbReference type="SUPFAM" id="SSF50630">
    <property type="entry name" value="Acid proteases"/>
    <property type="match status" value="1"/>
</dbReference>
<evidence type="ECO:0000313" key="1">
    <source>
        <dbReference type="EMBL" id="OMJ20039.1"/>
    </source>
</evidence>
<gene>
    <name evidence="1" type="ORF">AYI70_g4352</name>
</gene>
<accession>A0A1R1XZN9</accession>
<dbReference type="EMBL" id="LSSN01001340">
    <property type="protein sequence ID" value="OMJ20039.1"/>
    <property type="molecule type" value="Genomic_DNA"/>
</dbReference>
<evidence type="ECO:0000313" key="2">
    <source>
        <dbReference type="Proteomes" id="UP000187283"/>
    </source>
</evidence>
<reference evidence="1 2" key="1">
    <citation type="submission" date="2017-01" db="EMBL/GenBank/DDBJ databases">
        <authorList>
            <person name="Mah S.A."/>
            <person name="Swanson W.J."/>
            <person name="Moy G.W."/>
            <person name="Vacquier V.D."/>
        </authorList>
    </citation>
    <scope>NUCLEOTIDE SEQUENCE [LARGE SCALE GENOMIC DNA]</scope>
    <source>
        <strain evidence="1 2">GSMNP</strain>
    </source>
</reference>
<proteinExistence type="predicted"/>
<dbReference type="InterPro" id="IPR021109">
    <property type="entry name" value="Peptidase_aspartic_dom_sf"/>
</dbReference>
<comment type="caution">
    <text evidence="1">The sequence shown here is derived from an EMBL/GenBank/DDBJ whole genome shotgun (WGS) entry which is preliminary data.</text>
</comment>
<dbReference type="Pfam" id="PF13650">
    <property type="entry name" value="Asp_protease_2"/>
    <property type="match status" value="1"/>
</dbReference>
<dbReference type="Gene3D" id="2.40.70.10">
    <property type="entry name" value="Acid Proteases"/>
    <property type="match status" value="1"/>
</dbReference>
<organism evidence="1 2">
    <name type="scientific">Smittium culicis</name>
    <dbReference type="NCBI Taxonomy" id="133412"/>
    <lineage>
        <taxon>Eukaryota</taxon>
        <taxon>Fungi</taxon>
        <taxon>Fungi incertae sedis</taxon>
        <taxon>Zoopagomycota</taxon>
        <taxon>Kickxellomycotina</taxon>
        <taxon>Harpellomycetes</taxon>
        <taxon>Harpellales</taxon>
        <taxon>Legeriomycetaceae</taxon>
        <taxon>Smittium</taxon>
    </lineage>
</organism>
<dbReference type="OrthoDB" id="10382438at2759"/>
<dbReference type="CDD" id="cd00303">
    <property type="entry name" value="retropepsin_like"/>
    <property type="match status" value="1"/>
</dbReference>
<keyword evidence="2" id="KW-1185">Reference proteome</keyword>
<name>A0A1R1XZN9_9FUNG</name>